<evidence type="ECO:0000313" key="2">
    <source>
        <dbReference type="EMBL" id="MFC4396607.1"/>
    </source>
</evidence>
<dbReference type="RefSeq" id="WP_286399382.1">
    <property type="nucleotide sequence ID" value="NZ_JBHSDQ010000004.1"/>
</dbReference>
<protein>
    <submittedName>
        <fullName evidence="2">Uncharacterized protein</fullName>
    </submittedName>
</protein>
<keyword evidence="3" id="KW-1185">Reference proteome</keyword>
<reference evidence="3" key="1">
    <citation type="journal article" date="2019" name="Int. J. Syst. Evol. Microbiol.">
        <title>The Global Catalogue of Microorganisms (GCM) 10K type strain sequencing project: providing services to taxonomists for standard genome sequencing and annotation.</title>
        <authorList>
            <consortium name="The Broad Institute Genomics Platform"/>
            <consortium name="The Broad Institute Genome Sequencing Center for Infectious Disease"/>
            <person name="Wu L."/>
            <person name="Ma J."/>
        </authorList>
    </citation>
    <scope>NUCLEOTIDE SEQUENCE [LARGE SCALE GENOMIC DNA]</scope>
    <source>
        <strain evidence="3">PJ61</strain>
    </source>
</reference>
<accession>A0ABV8WIM8</accession>
<dbReference type="EMBL" id="JBHSDQ010000004">
    <property type="protein sequence ID" value="MFC4396607.1"/>
    <property type="molecule type" value="Genomic_DNA"/>
</dbReference>
<proteinExistence type="predicted"/>
<feature type="region of interest" description="Disordered" evidence="1">
    <location>
        <begin position="1"/>
        <end position="21"/>
    </location>
</feature>
<comment type="caution">
    <text evidence="2">The sequence shown here is derived from an EMBL/GenBank/DDBJ whole genome shotgun (WGS) entry which is preliminary data.</text>
</comment>
<evidence type="ECO:0000313" key="3">
    <source>
        <dbReference type="Proteomes" id="UP001595778"/>
    </source>
</evidence>
<organism evidence="2 3">
    <name type="scientific">Arthrobacter sedimenti</name>
    <dbReference type="NCBI Taxonomy" id="2694931"/>
    <lineage>
        <taxon>Bacteria</taxon>
        <taxon>Bacillati</taxon>
        <taxon>Actinomycetota</taxon>
        <taxon>Actinomycetes</taxon>
        <taxon>Micrococcales</taxon>
        <taxon>Micrococcaceae</taxon>
        <taxon>Arthrobacter</taxon>
    </lineage>
</organism>
<dbReference type="Proteomes" id="UP001595778">
    <property type="component" value="Unassembled WGS sequence"/>
</dbReference>
<name>A0ABV8WIM8_9MICC</name>
<gene>
    <name evidence="2" type="ORF">ACFO0G_10960</name>
</gene>
<evidence type="ECO:0000256" key="1">
    <source>
        <dbReference type="SAM" id="MobiDB-lite"/>
    </source>
</evidence>
<sequence>MALYPNDASQDAQLAMRTPQDQTAVNVGRNWTVTTAAPDQVKKWLGGAIVGADG</sequence>